<dbReference type="PANTHER" id="PTHR10429:SF0">
    <property type="entry name" value="DNA-3-METHYLADENINE GLYCOSYLASE"/>
    <property type="match status" value="1"/>
</dbReference>
<evidence type="ECO:0000256" key="4">
    <source>
        <dbReference type="ARBA" id="ARBA00023204"/>
    </source>
</evidence>
<dbReference type="HOGENOM" id="CLU_060471_3_2_4"/>
<protein>
    <recommendedName>
        <fullName evidence="5">Putative 3-methyladenine DNA glycosylase</fullName>
        <ecNumber evidence="5">3.2.2.-</ecNumber>
    </recommendedName>
</protein>
<sequence length="223" mass="24513">MTRDFSIGLMDIQRMRNEALPIRPLRRNDLPLDTVELARFMVGKYLVHDLPEGRLSGRIVETEAYPLGDSTSHAFIGRRAYNGSMFLARGHAYVRLTYGVSYMLNMSSEAEEVGAGILLRAIEPLEGLALMEARRPGVPLRDLARGPGRLTVAFGIGQAFDGHDLCTGRGLWIGVIETGEAPIGVTTRIGLSREMHRPLRFFEPGSAFVSGPRKLLTIPHSGA</sequence>
<dbReference type="GO" id="GO:0006284">
    <property type="term" value="P:base-excision repair"/>
    <property type="evidence" value="ECO:0007669"/>
    <property type="project" value="InterPro"/>
</dbReference>
<dbReference type="EC" id="3.2.2.-" evidence="5"/>
<dbReference type="PANTHER" id="PTHR10429">
    <property type="entry name" value="DNA-3-METHYLADENINE GLYCOSYLASE"/>
    <property type="match status" value="1"/>
</dbReference>
<organism evidence="6 7">
    <name type="scientific">Paraburkholderia atlantica</name>
    <dbReference type="NCBI Taxonomy" id="2654982"/>
    <lineage>
        <taxon>Bacteria</taxon>
        <taxon>Pseudomonadati</taxon>
        <taxon>Pseudomonadota</taxon>
        <taxon>Betaproteobacteria</taxon>
        <taxon>Burkholderiales</taxon>
        <taxon>Burkholderiaceae</taxon>
        <taxon>Paraburkholderia</taxon>
    </lineage>
</organism>
<dbReference type="NCBIfam" id="TIGR00567">
    <property type="entry name" value="3mg"/>
    <property type="match status" value="1"/>
</dbReference>
<keyword evidence="3 5" id="KW-0378">Hydrolase</keyword>
<evidence type="ECO:0000313" key="7">
    <source>
        <dbReference type="Proteomes" id="UP000002190"/>
    </source>
</evidence>
<dbReference type="Pfam" id="PF02245">
    <property type="entry name" value="Pur_DNA_glyco"/>
    <property type="match status" value="1"/>
</dbReference>
<dbReference type="STRING" id="640511.BC1002_3777"/>
<dbReference type="InterPro" id="IPR011034">
    <property type="entry name" value="Formyl_transferase-like_C_sf"/>
</dbReference>
<dbReference type="InterPro" id="IPR036995">
    <property type="entry name" value="MPG_sf"/>
</dbReference>
<dbReference type="GO" id="GO:0003677">
    <property type="term" value="F:DNA binding"/>
    <property type="evidence" value="ECO:0007669"/>
    <property type="project" value="InterPro"/>
</dbReference>
<keyword evidence="2 5" id="KW-0227">DNA damage</keyword>
<reference evidence="6 7" key="2">
    <citation type="journal article" date="2012" name="J. Bacteriol.">
        <title>Genome Sequences of Burkholderia sp. Strains CCGE1002 and H160, Isolated from Legume Nodules in Mexico and Brazil.</title>
        <authorList>
            <person name="Ormeno-Orrillo E."/>
            <person name="Rogel M.A."/>
            <person name="Chueire L.M."/>
            <person name="Tiedje J.M."/>
            <person name="Martinez-Romero E."/>
            <person name="Hungria M."/>
        </authorList>
    </citation>
    <scope>NUCLEOTIDE SEQUENCE [LARGE SCALE GENOMIC DNA]</scope>
    <source>
        <strain evidence="6 7">CCGE1002</strain>
    </source>
</reference>
<dbReference type="Proteomes" id="UP000002190">
    <property type="component" value="Chromosome 2"/>
</dbReference>
<proteinExistence type="inferred from homology"/>
<evidence type="ECO:0000256" key="5">
    <source>
        <dbReference type="HAMAP-Rule" id="MF_00527"/>
    </source>
</evidence>
<gene>
    <name evidence="6" type="ordered locus">BC1002_3777</name>
</gene>
<dbReference type="CDD" id="cd00540">
    <property type="entry name" value="AAG"/>
    <property type="match status" value="1"/>
</dbReference>
<evidence type="ECO:0000256" key="1">
    <source>
        <dbReference type="ARBA" id="ARBA00009232"/>
    </source>
</evidence>
<dbReference type="GO" id="GO:0003905">
    <property type="term" value="F:alkylbase DNA N-glycosylase activity"/>
    <property type="evidence" value="ECO:0007669"/>
    <property type="project" value="InterPro"/>
</dbReference>
<dbReference type="AlphaFoldDB" id="D5WH50"/>
<evidence type="ECO:0000313" key="6">
    <source>
        <dbReference type="EMBL" id="ADG17795.1"/>
    </source>
</evidence>
<name>D5WH50_PARAM</name>
<dbReference type="eggNOG" id="COG2094">
    <property type="taxonomic scope" value="Bacteria"/>
</dbReference>
<accession>D5WH50</accession>
<dbReference type="InterPro" id="IPR003180">
    <property type="entry name" value="MPG"/>
</dbReference>
<dbReference type="EMBL" id="CP002014">
    <property type="protein sequence ID" value="ADG17795.1"/>
    <property type="molecule type" value="Genomic_DNA"/>
</dbReference>
<comment type="similarity">
    <text evidence="1 5">Belongs to the DNA glycosylase MPG family.</text>
</comment>
<dbReference type="HAMAP" id="MF_00527">
    <property type="entry name" value="3MGH"/>
    <property type="match status" value="1"/>
</dbReference>
<dbReference type="Gene3D" id="3.10.300.10">
    <property type="entry name" value="Methylpurine-DNA glycosylase (MPG)"/>
    <property type="match status" value="1"/>
</dbReference>
<dbReference type="KEGG" id="bge:BC1002_3777"/>
<evidence type="ECO:0000256" key="3">
    <source>
        <dbReference type="ARBA" id="ARBA00022801"/>
    </source>
</evidence>
<keyword evidence="4 5" id="KW-0234">DNA repair</keyword>
<dbReference type="SUPFAM" id="SSF50486">
    <property type="entry name" value="FMT C-terminal domain-like"/>
    <property type="match status" value="1"/>
</dbReference>
<reference evidence="7" key="1">
    <citation type="submission" date="2010-04" db="EMBL/GenBank/DDBJ databases">
        <title>Complete sequence of chromosome 2 of Burkholderia sp. CCGE1002.</title>
        <authorList>
            <consortium name="US DOE Joint Genome Institute"/>
            <person name="Lucas S."/>
            <person name="Copeland A."/>
            <person name="Lapidus A."/>
            <person name="Cheng J.-F."/>
            <person name="Bruce D."/>
            <person name="Goodwin L."/>
            <person name="Pitluck S."/>
            <person name="Chertkov O."/>
            <person name="Detter J.C."/>
            <person name="Han C."/>
            <person name="Tapia R."/>
            <person name="Land M."/>
            <person name="Hauser L."/>
            <person name="Kyrpides N."/>
            <person name="Ovchinnikova G."/>
            <person name="Martinez-Romero E."/>
            <person name="Hernandez M.A.R."/>
            <person name="Tiedje J.M."/>
            <person name="Woyke T."/>
        </authorList>
    </citation>
    <scope>NUCLEOTIDE SEQUENCE [LARGE SCALE GENOMIC DNA]</scope>
    <source>
        <strain evidence="7">CCGE1002</strain>
    </source>
</reference>
<evidence type="ECO:0000256" key="2">
    <source>
        <dbReference type="ARBA" id="ARBA00022763"/>
    </source>
</evidence>